<sequence>MLYMTAPVFSFACLHHIATYIYIHSNI</sequence>
<dbReference type="AlphaFoldDB" id="A0A0A9H9V4"/>
<organism evidence="1">
    <name type="scientific">Arundo donax</name>
    <name type="common">Giant reed</name>
    <name type="synonym">Donax arundinaceus</name>
    <dbReference type="NCBI Taxonomy" id="35708"/>
    <lineage>
        <taxon>Eukaryota</taxon>
        <taxon>Viridiplantae</taxon>
        <taxon>Streptophyta</taxon>
        <taxon>Embryophyta</taxon>
        <taxon>Tracheophyta</taxon>
        <taxon>Spermatophyta</taxon>
        <taxon>Magnoliopsida</taxon>
        <taxon>Liliopsida</taxon>
        <taxon>Poales</taxon>
        <taxon>Poaceae</taxon>
        <taxon>PACMAD clade</taxon>
        <taxon>Arundinoideae</taxon>
        <taxon>Arundineae</taxon>
        <taxon>Arundo</taxon>
    </lineage>
</organism>
<name>A0A0A9H9V4_ARUDO</name>
<accession>A0A0A9H9V4</accession>
<reference evidence="1" key="2">
    <citation type="journal article" date="2015" name="Data Brief">
        <title>Shoot transcriptome of the giant reed, Arundo donax.</title>
        <authorList>
            <person name="Barrero R.A."/>
            <person name="Guerrero F.D."/>
            <person name="Moolhuijzen P."/>
            <person name="Goolsby J.A."/>
            <person name="Tidwell J."/>
            <person name="Bellgard S.E."/>
            <person name="Bellgard M.I."/>
        </authorList>
    </citation>
    <scope>NUCLEOTIDE SEQUENCE</scope>
    <source>
        <tissue evidence="1">Shoot tissue taken approximately 20 cm above the soil surface</tissue>
    </source>
</reference>
<dbReference type="EMBL" id="GBRH01168223">
    <property type="protein sequence ID" value="JAE29673.1"/>
    <property type="molecule type" value="Transcribed_RNA"/>
</dbReference>
<protein>
    <submittedName>
        <fullName evidence="1">Uncharacterized protein</fullName>
    </submittedName>
</protein>
<reference evidence="1" key="1">
    <citation type="submission" date="2014-09" db="EMBL/GenBank/DDBJ databases">
        <authorList>
            <person name="Magalhaes I.L.F."/>
            <person name="Oliveira U."/>
            <person name="Santos F.R."/>
            <person name="Vidigal T.H.D.A."/>
            <person name="Brescovit A.D."/>
            <person name="Santos A.J."/>
        </authorList>
    </citation>
    <scope>NUCLEOTIDE SEQUENCE</scope>
    <source>
        <tissue evidence="1">Shoot tissue taken approximately 20 cm above the soil surface</tissue>
    </source>
</reference>
<evidence type="ECO:0000313" key="1">
    <source>
        <dbReference type="EMBL" id="JAE29673.1"/>
    </source>
</evidence>
<proteinExistence type="predicted"/>